<dbReference type="AlphaFoldDB" id="A0AA35XTV9"/>
<organism evidence="1 2">
    <name type="scientific">Methylococcus capsulatus</name>
    <dbReference type="NCBI Taxonomy" id="414"/>
    <lineage>
        <taxon>Bacteria</taxon>
        <taxon>Pseudomonadati</taxon>
        <taxon>Pseudomonadota</taxon>
        <taxon>Gammaproteobacteria</taxon>
        <taxon>Methylococcales</taxon>
        <taxon>Methylococcaceae</taxon>
        <taxon>Methylococcus</taxon>
    </lineage>
</organism>
<gene>
    <name evidence="1" type="ORF">MCNOR_1989</name>
</gene>
<proteinExistence type="predicted"/>
<dbReference type="Proteomes" id="UP001158598">
    <property type="component" value="Chromosome"/>
</dbReference>
<sequence>MPGEVEIAWPIARASSLGIHPTLCFCDGCARLVKTSTG</sequence>
<reference evidence="1" key="1">
    <citation type="submission" date="2023-03" db="EMBL/GenBank/DDBJ databases">
        <authorList>
            <person name="Pearce D."/>
        </authorList>
    </citation>
    <scope>NUCLEOTIDE SEQUENCE</scope>
    <source>
        <strain evidence="1">Mc</strain>
    </source>
</reference>
<evidence type="ECO:0000313" key="1">
    <source>
        <dbReference type="EMBL" id="CAI8823369.1"/>
    </source>
</evidence>
<name>A0AA35XTV9_METCP</name>
<evidence type="ECO:0000313" key="2">
    <source>
        <dbReference type="Proteomes" id="UP001158598"/>
    </source>
</evidence>
<dbReference type="EMBL" id="OX458332">
    <property type="protein sequence ID" value="CAI8823369.1"/>
    <property type="molecule type" value="Genomic_DNA"/>
</dbReference>
<protein>
    <submittedName>
        <fullName evidence="1">Uncharacterized protein</fullName>
    </submittedName>
</protein>
<accession>A0AA35XTV9</accession>